<dbReference type="InterPro" id="IPR002781">
    <property type="entry name" value="TM_pro_TauE-like"/>
</dbReference>
<dbReference type="EMBL" id="PYMB01000005">
    <property type="protein sequence ID" value="PSW12393.1"/>
    <property type="molecule type" value="Genomic_DNA"/>
</dbReference>
<protein>
    <recommendedName>
        <fullName evidence="8">Probable membrane transporter protein</fullName>
    </recommendedName>
</protein>
<feature type="transmembrane region" description="Helical" evidence="8">
    <location>
        <begin position="36"/>
        <end position="62"/>
    </location>
</feature>
<dbReference type="RefSeq" id="WP_107298883.1">
    <property type="nucleotide sequence ID" value="NZ_PYMB01000005.1"/>
</dbReference>
<sequence>MIDDPIFYLVAVPAILVYGIGKGGLGGAVGDVVVPFMALAISPSLAASILMPILIVMDIFALRHHRRNVDWQQIKAMLPGGVAGVVIAALFLKQLPEYGLQILIGAISVGFVMLYVFKRSATEHQCGRFGASVWCGLGGFTSTAIHAGGGPVSIYLLPQKLDKLKLIGTIVWFFAIINFLKLGAYTYLGGMSIDNLITAAVLMPLAPIGVRIGVYLLHRVSQDLIYRLCYLFLFISGFKLLLDGISQAVGG</sequence>
<proteinExistence type="inferred from homology"/>
<feature type="transmembrane region" description="Helical" evidence="8">
    <location>
        <begin position="74"/>
        <end position="92"/>
    </location>
</feature>
<evidence type="ECO:0000256" key="4">
    <source>
        <dbReference type="ARBA" id="ARBA00022475"/>
    </source>
</evidence>
<keyword evidence="5 8" id="KW-0812">Transmembrane</keyword>
<dbReference type="Pfam" id="PF01925">
    <property type="entry name" value="TauE"/>
    <property type="match status" value="1"/>
</dbReference>
<evidence type="ECO:0000256" key="8">
    <source>
        <dbReference type="RuleBase" id="RU363041"/>
    </source>
</evidence>
<name>A0A2T3NDX4_9GAMM</name>
<gene>
    <name evidence="9" type="ORF">C9J01_14455</name>
</gene>
<reference evidence="9 10" key="1">
    <citation type="submission" date="2018-03" db="EMBL/GenBank/DDBJ databases">
        <title>Whole genome sequencing of Histamine producing bacteria.</title>
        <authorList>
            <person name="Butler K."/>
        </authorList>
    </citation>
    <scope>NUCLEOTIDE SEQUENCE [LARGE SCALE GENOMIC DNA]</scope>
    <source>
        <strain evidence="9 10">DSM 19138</strain>
    </source>
</reference>
<feature type="transmembrane region" description="Helical" evidence="8">
    <location>
        <begin position="7"/>
        <end position="30"/>
    </location>
</feature>
<accession>A0A2T3NDX4</accession>
<keyword evidence="3" id="KW-0813">Transport</keyword>
<comment type="similarity">
    <text evidence="2 8">Belongs to the 4-toluene sulfonate uptake permease (TSUP) (TC 2.A.102) family.</text>
</comment>
<evidence type="ECO:0000256" key="3">
    <source>
        <dbReference type="ARBA" id="ARBA00022448"/>
    </source>
</evidence>
<keyword evidence="6 8" id="KW-1133">Transmembrane helix</keyword>
<dbReference type="OrthoDB" id="7028171at2"/>
<keyword evidence="4 8" id="KW-1003">Cell membrane</keyword>
<evidence type="ECO:0000256" key="1">
    <source>
        <dbReference type="ARBA" id="ARBA00004651"/>
    </source>
</evidence>
<dbReference type="PANTHER" id="PTHR30269">
    <property type="entry name" value="TRANSMEMBRANE PROTEIN YFCA"/>
    <property type="match status" value="1"/>
</dbReference>
<evidence type="ECO:0000313" key="9">
    <source>
        <dbReference type="EMBL" id="PSW12393.1"/>
    </source>
</evidence>
<feature type="transmembrane region" description="Helical" evidence="8">
    <location>
        <begin position="224"/>
        <end position="242"/>
    </location>
</feature>
<organism evidence="9 10">
    <name type="scientific">Photobacterium rosenbergii</name>
    <dbReference type="NCBI Taxonomy" id="294936"/>
    <lineage>
        <taxon>Bacteria</taxon>
        <taxon>Pseudomonadati</taxon>
        <taxon>Pseudomonadota</taxon>
        <taxon>Gammaproteobacteria</taxon>
        <taxon>Vibrionales</taxon>
        <taxon>Vibrionaceae</taxon>
        <taxon>Photobacterium</taxon>
    </lineage>
</organism>
<evidence type="ECO:0000256" key="2">
    <source>
        <dbReference type="ARBA" id="ARBA00009142"/>
    </source>
</evidence>
<comment type="subcellular location">
    <subcellularLocation>
        <location evidence="1 8">Cell membrane</location>
        <topology evidence="1 8">Multi-pass membrane protein</topology>
    </subcellularLocation>
</comment>
<evidence type="ECO:0000256" key="5">
    <source>
        <dbReference type="ARBA" id="ARBA00022692"/>
    </source>
</evidence>
<feature type="transmembrane region" description="Helical" evidence="8">
    <location>
        <begin position="195"/>
        <end position="218"/>
    </location>
</feature>
<dbReference type="AlphaFoldDB" id="A0A2T3NDX4"/>
<dbReference type="Proteomes" id="UP000241346">
    <property type="component" value="Unassembled WGS sequence"/>
</dbReference>
<feature type="transmembrane region" description="Helical" evidence="8">
    <location>
        <begin position="169"/>
        <end position="188"/>
    </location>
</feature>
<dbReference type="GO" id="GO:0005886">
    <property type="term" value="C:plasma membrane"/>
    <property type="evidence" value="ECO:0007669"/>
    <property type="project" value="UniProtKB-SubCell"/>
</dbReference>
<evidence type="ECO:0000256" key="6">
    <source>
        <dbReference type="ARBA" id="ARBA00022989"/>
    </source>
</evidence>
<dbReference type="PANTHER" id="PTHR30269:SF37">
    <property type="entry name" value="MEMBRANE TRANSPORTER PROTEIN"/>
    <property type="match status" value="1"/>
</dbReference>
<evidence type="ECO:0000313" key="10">
    <source>
        <dbReference type="Proteomes" id="UP000241346"/>
    </source>
</evidence>
<feature type="transmembrane region" description="Helical" evidence="8">
    <location>
        <begin position="98"/>
        <end position="117"/>
    </location>
</feature>
<dbReference type="InterPro" id="IPR052017">
    <property type="entry name" value="TSUP"/>
</dbReference>
<keyword evidence="7 8" id="KW-0472">Membrane</keyword>
<feature type="transmembrane region" description="Helical" evidence="8">
    <location>
        <begin position="129"/>
        <end position="149"/>
    </location>
</feature>
<evidence type="ECO:0000256" key="7">
    <source>
        <dbReference type="ARBA" id="ARBA00023136"/>
    </source>
</evidence>
<comment type="caution">
    <text evidence="9">The sequence shown here is derived from an EMBL/GenBank/DDBJ whole genome shotgun (WGS) entry which is preliminary data.</text>
</comment>